<feature type="transmembrane region" description="Helical" evidence="12">
    <location>
        <begin position="377"/>
        <end position="395"/>
    </location>
</feature>
<evidence type="ECO:0000256" key="7">
    <source>
        <dbReference type="ARBA" id="ARBA00023136"/>
    </source>
</evidence>
<dbReference type="Gene3D" id="3.30.500.10">
    <property type="entry name" value="MHC class I-like antigen recognition-like"/>
    <property type="match status" value="2"/>
</dbReference>
<evidence type="ECO:0000256" key="11">
    <source>
        <dbReference type="SAM" id="MobiDB-lite"/>
    </source>
</evidence>
<dbReference type="Gene3D" id="2.60.40.10">
    <property type="entry name" value="Immunoglobulins"/>
    <property type="match status" value="2"/>
</dbReference>
<evidence type="ECO:0000256" key="10">
    <source>
        <dbReference type="RuleBase" id="RU004439"/>
    </source>
</evidence>
<dbReference type="AlphaFoldDB" id="A0A9F5IY13"/>
<feature type="compositionally biased region" description="Low complexity" evidence="11">
    <location>
        <begin position="715"/>
        <end position="727"/>
    </location>
</feature>
<feature type="chain" id="PRO_5039943343" evidence="13">
    <location>
        <begin position="17"/>
        <end position="734"/>
    </location>
</feature>
<dbReference type="InterPro" id="IPR003597">
    <property type="entry name" value="Ig_C1-set"/>
</dbReference>
<dbReference type="SUPFAM" id="SSF48726">
    <property type="entry name" value="Immunoglobulin"/>
    <property type="match status" value="2"/>
</dbReference>
<comment type="subcellular location">
    <subcellularLocation>
        <location evidence="1">Membrane</location>
        <topology evidence="1">Single-pass type I membrane protein</topology>
    </subcellularLocation>
</comment>
<feature type="domain" description="Ig-like" evidence="14">
    <location>
        <begin position="208"/>
        <end position="295"/>
    </location>
</feature>
<protein>
    <submittedName>
        <fullName evidence="16">Uncharacterized protein LOC107326455</fullName>
    </submittedName>
</protein>
<dbReference type="GO" id="GO:0009897">
    <property type="term" value="C:external side of plasma membrane"/>
    <property type="evidence" value="ECO:0007669"/>
    <property type="project" value="TreeGrafter"/>
</dbReference>
<keyword evidence="9" id="KW-0325">Glycoprotein</keyword>
<dbReference type="InterPro" id="IPR036179">
    <property type="entry name" value="Ig-like_dom_sf"/>
</dbReference>
<dbReference type="SUPFAM" id="SSF54452">
    <property type="entry name" value="MHC antigen-recognition domain"/>
    <property type="match status" value="2"/>
</dbReference>
<evidence type="ECO:0000313" key="15">
    <source>
        <dbReference type="Proteomes" id="UP000695026"/>
    </source>
</evidence>
<feature type="transmembrane region" description="Helical" evidence="12">
    <location>
        <begin position="307"/>
        <end position="330"/>
    </location>
</feature>
<dbReference type="InterPro" id="IPR007110">
    <property type="entry name" value="Ig-like_dom"/>
</dbReference>
<accession>A0A9F5IY13</accession>
<feature type="domain" description="Ig-like" evidence="14">
    <location>
        <begin position="585"/>
        <end position="675"/>
    </location>
</feature>
<dbReference type="GeneID" id="107326455"/>
<dbReference type="InterPro" id="IPR011161">
    <property type="entry name" value="MHC_I-like_Ag-recog"/>
</dbReference>
<dbReference type="PANTHER" id="PTHR16675">
    <property type="entry name" value="MHC CLASS I-RELATED"/>
    <property type="match status" value="1"/>
</dbReference>
<reference evidence="16" key="1">
    <citation type="submission" date="2025-08" db="UniProtKB">
        <authorList>
            <consortium name="RefSeq"/>
        </authorList>
    </citation>
    <scope>IDENTIFICATION</scope>
    <source>
        <tissue evidence="16">Liver</tissue>
    </source>
</reference>
<dbReference type="Proteomes" id="UP000695026">
    <property type="component" value="Unplaced"/>
</dbReference>
<keyword evidence="3 12" id="KW-0812">Transmembrane</keyword>
<dbReference type="PANTHER" id="PTHR16675:SF242">
    <property type="entry name" value="MAJOR HISTOCOMPATIBILITY COMPLEX CLASS I-RELATED GENE PROTEIN"/>
    <property type="match status" value="1"/>
</dbReference>
<sequence>MRPRWWLLWLLGAAAALLGGSHDSSPRLIRVCYSSVSEAGPGLPHFSAMGYVDDQLIARYESQTKKLHPRVSWMNTLEKEDPEFCERYTRILKKDEKDFQENVWMLQRHYNQSGGFHIVQMMILCEVWEDRSRSGHWQYGYDGRDFLSFNMETLAWTAADKEAQVTKRSWETETAILQRFKGYLESTCTELLQKDNRYGLGQFSRKVPPVVTVSSKRKTEDTEILVCQAYGFYPKELDATWWRDGETLEHETLRGFLAPNSDETFYIWLSIQVDPKEKYQYRCHVEHDALPEALSVGLKAPESNLRLIIIGCIVAAVVLVIAGIAGILVYRKSNKGVAVPRSGLSCLRNNRITCQIILISPRETEELESVGRAGAMALRRALALLLGLLATRLLGGCSGSSRHSLRYFYLGISEPSQGLPQFLTVGYLDDQPITHYDSLEKTKIPLVSWMKKVEKEDPSYWEEGSQILNATQQVFRNDLKRVQNRYKQKGGLHTWQAIYGCELRGDGNKGGYSRYGYDGRNFISFDKETLSWVAAEPQAQITKTNWEINLQWSQRNKFYLEEECIEWLEKYLSYGKETLLRTEAPVVTVSRTEADDGMETHFCRVNGFYPKEIDASWRRDGEVWLQDTFRGSVAPNADGTYHYWLSIRIDPKERDRYWCRVEHDSLQEPVDKALKVPESNLGLIIGCLVAVVVLVIVVTAVILVYRKKRQEGYKAASTSDKGSDSSSPGNVKVI</sequence>
<dbReference type="FunFam" id="3.30.500.10:FF:000001">
    <property type="entry name" value="H-2 class I histocompatibility antigen, alpha chain"/>
    <property type="match status" value="2"/>
</dbReference>
<evidence type="ECO:0000256" key="4">
    <source>
        <dbReference type="ARBA" id="ARBA00022729"/>
    </source>
</evidence>
<proteinExistence type="inferred from homology"/>
<dbReference type="KEGG" id="pbi:107326455"/>
<keyword evidence="6 12" id="KW-1133">Transmembrane helix</keyword>
<dbReference type="Pfam" id="PF00129">
    <property type="entry name" value="MHC_I"/>
    <property type="match status" value="2"/>
</dbReference>
<dbReference type="GO" id="GO:0006955">
    <property type="term" value="P:immune response"/>
    <property type="evidence" value="ECO:0007669"/>
    <property type="project" value="TreeGrafter"/>
</dbReference>
<feature type="transmembrane region" description="Helical" evidence="12">
    <location>
        <begin position="681"/>
        <end position="705"/>
    </location>
</feature>
<dbReference type="InterPro" id="IPR013783">
    <property type="entry name" value="Ig-like_fold"/>
</dbReference>
<evidence type="ECO:0000256" key="1">
    <source>
        <dbReference type="ARBA" id="ARBA00004479"/>
    </source>
</evidence>
<evidence type="ECO:0000256" key="2">
    <source>
        <dbReference type="ARBA" id="ARBA00022451"/>
    </source>
</evidence>
<dbReference type="GO" id="GO:0002474">
    <property type="term" value="P:antigen processing and presentation of peptide antigen via MHC class I"/>
    <property type="evidence" value="ECO:0007669"/>
    <property type="project" value="UniProtKB-KW"/>
</dbReference>
<dbReference type="PRINTS" id="PR01638">
    <property type="entry name" value="MHCCLASSI"/>
</dbReference>
<keyword evidence="8" id="KW-1015">Disulfide bond</keyword>
<evidence type="ECO:0000256" key="12">
    <source>
        <dbReference type="SAM" id="Phobius"/>
    </source>
</evidence>
<keyword evidence="7 12" id="KW-0472">Membrane</keyword>
<dbReference type="OrthoDB" id="8936120at2759"/>
<dbReference type="OMA" id="KWHAELA"/>
<dbReference type="InterPro" id="IPR011162">
    <property type="entry name" value="MHC_I/II-like_Ag-recog"/>
</dbReference>
<keyword evidence="5" id="KW-0391">Immunity</keyword>
<dbReference type="InterPro" id="IPR037055">
    <property type="entry name" value="MHC_I-like_Ag-recog_sf"/>
</dbReference>
<dbReference type="PROSITE" id="PS00290">
    <property type="entry name" value="IG_MHC"/>
    <property type="match status" value="2"/>
</dbReference>
<name>A0A9F5IY13_PYTBI</name>
<keyword evidence="2" id="KW-0490">MHC I</keyword>
<dbReference type="PROSITE" id="PS50835">
    <property type="entry name" value="IG_LIKE"/>
    <property type="match status" value="2"/>
</dbReference>
<evidence type="ECO:0000256" key="6">
    <source>
        <dbReference type="ARBA" id="ARBA00022989"/>
    </source>
</evidence>
<evidence type="ECO:0000256" key="3">
    <source>
        <dbReference type="ARBA" id="ARBA00022692"/>
    </source>
</evidence>
<comment type="similarity">
    <text evidence="10">Belongs to the MHC class I family.</text>
</comment>
<evidence type="ECO:0000256" key="5">
    <source>
        <dbReference type="ARBA" id="ARBA00022859"/>
    </source>
</evidence>
<dbReference type="InterPro" id="IPR001039">
    <property type="entry name" value="MHC_I_a_a1/a2"/>
</dbReference>
<evidence type="ECO:0000256" key="8">
    <source>
        <dbReference type="ARBA" id="ARBA00023157"/>
    </source>
</evidence>
<dbReference type="GO" id="GO:0005615">
    <property type="term" value="C:extracellular space"/>
    <property type="evidence" value="ECO:0007669"/>
    <property type="project" value="TreeGrafter"/>
</dbReference>
<organism evidence="15 16">
    <name type="scientific">Python bivittatus</name>
    <name type="common">Burmese python</name>
    <name type="synonym">Python molurus bivittatus</name>
    <dbReference type="NCBI Taxonomy" id="176946"/>
    <lineage>
        <taxon>Eukaryota</taxon>
        <taxon>Metazoa</taxon>
        <taxon>Chordata</taxon>
        <taxon>Craniata</taxon>
        <taxon>Vertebrata</taxon>
        <taxon>Euteleostomi</taxon>
        <taxon>Lepidosauria</taxon>
        <taxon>Squamata</taxon>
        <taxon>Bifurcata</taxon>
        <taxon>Unidentata</taxon>
        <taxon>Episquamata</taxon>
        <taxon>Toxicofera</taxon>
        <taxon>Serpentes</taxon>
        <taxon>Henophidia</taxon>
        <taxon>Pythonidae</taxon>
        <taxon>Python</taxon>
    </lineage>
</organism>
<dbReference type="InterPro" id="IPR003006">
    <property type="entry name" value="Ig/MHC_CS"/>
</dbReference>
<gene>
    <name evidence="16" type="primary">LOC107326455</name>
</gene>
<dbReference type="GO" id="GO:0042612">
    <property type="term" value="C:MHC class I protein complex"/>
    <property type="evidence" value="ECO:0007669"/>
    <property type="project" value="UniProtKB-KW"/>
</dbReference>
<dbReference type="InterPro" id="IPR050208">
    <property type="entry name" value="MHC_class-I_related"/>
</dbReference>
<evidence type="ECO:0000256" key="13">
    <source>
        <dbReference type="SAM" id="SignalP"/>
    </source>
</evidence>
<dbReference type="RefSeq" id="XP_025030285.1">
    <property type="nucleotide sequence ID" value="XM_025174517.1"/>
</dbReference>
<feature type="region of interest" description="Disordered" evidence="11">
    <location>
        <begin position="715"/>
        <end position="734"/>
    </location>
</feature>
<dbReference type="CDD" id="cd07698">
    <property type="entry name" value="IgC1_MHC_I_alpha3"/>
    <property type="match status" value="1"/>
</dbReference>
<evidence type="ECO:0000256" key="9">
    <source>
        <dbReference type="ARBA" id="ARBA00023180"/>
    </source>
</evidence>
<dbReference type="FunFam" id="2.60.40.10:FF:000204">
    <property type="entry name" value="Major histocompatibility complex, class I-related protein"/>
    <property type="match status" value="2"/>
</dbReference>
<dbReference type="SMART" id="SM00407">
    <property type="entry name" value="IGc1"/>
    <property type="match status" value="2"/>
</dbReference>
<dbReference type="Pfam" id="PF07654">
    <property type="entry name" value="C1-set"/>
    <property type="match status" value="2"/>
</dbReference>
<keyword evidence="4 13" id="KW-0732">Signal</keyword>
<evidence type="ECO:0000313" key="16">
    <source>
        <dbReference type="RefSeq" id="XP_025030285.1"/>
    </source>
</evidence>
<evidence type="ECO:0000259" key="14">
    <source>
        <dbReference type="PROSITE" id="PS50835"/>
    </source>
</evidence>
<feature type="signal peptide" evidence="13">
    <location>
        <begin position="1"/>
        <end position="16"/>
    </location>
</feature>
<keyword evidence="15" id="KW-1185">Reference proteome</keyword>